<evidence type="ECO:0000313" key="2">
    <source>
        <dbReference type="EMBL" id="MEW3467347.1"/>
    </source>
</evidence>
<reference evidence="2 3" key="1">
    <citation type="submission" date="2024-05" db="EMBL/GenBank/DDBJ databases">
        <title>Human gut microbiome strain richness.</title>
        <authorList>
            <person name="Chen-Liaw A."/>
        </authorList>
    </citation>
    <scope>NUCLEOTIDE SEQUENCE [LARGE SCALE GENOMIC DNA]</scope>
    <source>
        <strain evidence="2 3">J1100102st1_G3_J1100102_180507</strain>
    </source>
</reference>
<keyword evidence="1" id="KW-0472">Membrane</keyword>
<evidence type="ECO:0000256" key="1">
    <source>
        <dbReference type="SAM" id="Phobius"/>
    </source>
</evidence>
<dbReference type="Proteomes" id="UP001554047">
    <property type="component" value="Unassembled WGS sequence"/>
</dbReference>
<comment type="caution">
    <text evidence="2">The sequence shown here is derived from an EMBL/GenBank/DDBJ whole genome shotgun (WGS) entry which is preliminary data.</text>
</comment>
<keyword evidence="1" id="KW-0812">Transmembrane</keyword>
<keyword evidence="3" id="KW-1185">Reference proteome</keyword>
<protein>
    <submittedName>
        <fullName evidence="2">Teichoic acid D-Ala incorporation-associated protein DltX</fullName>
    </submittedName>
</protein>
<proteinExistence type="predicted"/>
<name>A0ABV3MFX6_9ENTE</name>
<dbReference type="EMBL" id="JBFDTB010000030">
    <property type="protein sequence ID" value="MEW3467347.1"/>
    <property type="molecule type" value="Genomic_DNA"/>
</dbReference>
<feature type="transmembrane region" description="Helical" evidence="1">
    <location>
        <begin position="12"/>
        <end position="34"/>
    </location>
</feature>
<dbReference type="Pfam" id="PF12459">
    <property type="entry name" value="DltX"/>
    <property type="match status" value="1"/>
</dbReference>
<evidence type="ECO:0000313" key="3">
    <source>
        <dbReference type="Proteomes" id="UP001554047"/>
    </source>
</evidence>
<dbReference type="InterPro" id="IPR021008">
    <property type="entry name" value="DltX"/>
</dbReference>
<organism evidence="2 3">
    <name type="scientific">Enterococcus entomosocium</name>
    <dbReference type="NCBI Taxonomy" id="3034352"/>
    <lineage>
        <taxon>Bacteria</taxon>
        <taxon>Bacillati</taxon>
        <taxon>Bacillota</taxon>
        <taxon>Bacilli</taxon>
        <taxon>Lactobacillales</taxon>
        <taxon>Enterococcaceae</taxon>
        <taxon>Enterococcus</taxon>
    </lineage>
</organism>
<sequence length="49" mass="6016">MKKITRNELGRHMLFFVGKTIFYFCIILMLIYLYHYKNVQGGTFIYNEF</sequence>
<gene>
    <name evidence="2" type="ORF">AB1I55_14700</name>
</gene>
<accession>A0ABV3MFX6</accession>
<keyword evidence="1" id="KW-1133">Transmembrane helix</keyword>